<dbReference type="GO" id="GO:0005829">
    <property type="term" value="C:cytosol"/>
    <property type="evidence" value="ECO:0007669"/>
    <property type="project" value="TreeGrafter"/>
</dbReference>
<keyword evidence="9" id="KW-0658">Purine biosynthesis</keyword>
<feature type="domain" description="PurM-like N-terminal" evidence="15">
    <location>
        <begin position="60"/>
        <end position="165"/>
    </location>
</feature>
<keyword evidence="10" id="KW-0067">ATP-binding</keyword>
<comment type="similarity">
    <text evidence="3">Belongs to the AIR synthase family.</text>
</comment>
<dbReference type="SUPFAM" id="SSF56042">
    <property type="entry name" value="PurM C-terminal domain-like"/>
    <property type="match status" value="1"/>
</dbReference>
<dbReference type="Gene3D" id="3.90.650.10">
    <property type="entry name" value="PurM-like C-terminal domain"/>
    <property type="match status" value="1"/>
</dbReference>
<evidence type="ECO:0000256" key="12">
    <source>
        <dbReference type="ARBA" id="ARBA00032931"/>
    </source>
</evidence>
<evidence type="ECO:0000259" key="15">
    <source>
        <dbReference type="Pfam" id="PF00586"/>
    </source>
</evidence>
<proteinExistence type="inferred from homology"/>
<dbReference type="InterPro" id="IPR036921">
    <property type="entry name" value="PurM-like_N_sf"/>
</dbReference>
<evidence type="ECO:0000256" key="3">
    <source>
        <dbReference type="ARBA" id="ARBA00010280"/>
    </source>
</evidence>
<dbReference type="InterPro" id="IPR010918">
    <property type="entry name" value="PurM-like_C_dom"/>
</dbReference>
<dbReference type="CDD" id="cd02196">
    <property type="entry name" value="PurM"/>
    <property type="match status" value="1"/>
</dbReference>
<evidence type="ECO:0000256" key="13">
    <source>
        <dbReference type="ARBA" id="ARBA00033093"/>
    </source>
</evidence>
<dbReference type="GO" id="GO:0004637">
    <property type="term" value="F:phosphoribosylamine-glycine ligase activity"/>
    <property type="evidence" value="ECO:0007669"/>
    <property type="project" value="TreeGrafter"/>
</dbReference>
<dbReference type="FunFam" id="3.90.650.10:FF:000011">
    <property type="entry name" value="Phosphoribosylformylglycinamidine cyclo-ligase"/>
    <property type="match status" value="1"/>
</dbReference>
<dbReference type="Pfam" id="PF00586">
    <property type="entry name" value="AIRS"/>
    <property type="match status" value="1"/>
</dbReference>
<dbReference type="UniPathway" id="UPA00074">
    <property type="reaction ID" value="UER00129"/>
</dbReference>
<dbReference type="GO" id="GO:0004641">
    <property type="term" value="F:phosphoribosylformylglycinamidine cyclo-ligase activity"/>
    <property type="evidence" value="ECO:0007669"/>
    <property type="project" value="UniProtKB-EC"/>
</dbReference>
<evidence type="ECO:0000256" key="14">
    <source>
        <dbReference type="ARBA" id="ARBA00049057"/>
    </source>
</evidence>
<gene>
    <name evidence="17" type="ORF">MNBD_PLANCTO03-2298</name>
</gene>
<dbReference type="InterPro" id="IPR016188">
    <property type="entry name" value="PurM-like_N"/>
</dbReference>
<evidence type="ECO:0000256" key="5">
    <source>
        <dbReference type="ARBA" id="ARBA00020367"/>
    </source>
</evidence>
<evidence type="ECO:0000256" key="11">
    <source>
        <dbReference type="ARBA" id="ARBA00031908"/>
    </source>
</evidence>
<dbReference type="GO" id="GO:0005524">
    <property type="term" value="F:ATP binding"/>
    <property type="evidence" value="ECO:0007669"/>
    <property type="project" value="UniProtKB-KW"/>
</dbReference>
<evidence type="ECO:0000256" key="6">
    <source>
        <dbReference type="ARBA" id="ARBA00022490"/>
    </source>
</evidence>
<keyword evidence="6" id="KW-0963">Cytoplasm</keyword>
<feature type="non-terminal residue" evidence="17">
    <location>
        <position position="340"/>
    </location>
</feature>
<evidence type="ECO:0000256" key="2">
    <source>
        <dbReference type="ARBA" id="ARBA00004686"/>
    </source>
</evidence>
<dbReference type="EMBL" id="UOGK01000059">
    <property type="protein sequence ID" value="VAX36427.1"/>
    <property type="molecule type" value="Genomic_DNA"/>
</dbReference>
<dbReference type="Gene3D" id="3.30.1330.10">
    <property type="entry name" value="PurM-like, N-terminal domain"/>
    <property type="match status" value="1"/>
</dbReference>
<feature type="domain" description="PurM-like C-terminal" evidence="16">
    <location>
        <begin position="177"/>
        <end position="339"/>
    </location>
</feature>
<dbReference type="NCBIfam" id="TIGR00878">
    <property type="entry name" value="purM"/>
    <property type="match status" value="1"/>
</dbReference>
<name>A0A3B1E2Y8_9ZZZZ</name>
<accession>A0A3B1E2Y8</accession>
<evidence type="ECO:0000256" key="1">
    <source>
        <dbReference type="ARBA" id="ARBA00004496"/>
    </source>
</evidence>
<dbReference type="InterPro" id="IPR004733">
    <property type="entry name" value="PurM_cligase"/>
</dbReference>
<comment type="pathway">
    <text evidence="2">Purine metabolism; IMP biosynthesis via de novo pathway; 5-amino-1-(5-phospho-D-ribosyl)imidazole from N(2)-formyl-N(1)-(5-phospho-D-ribosyl)glycinamide: step 2/2.</text>
</comment>
<comment type="catalytic activity">
    <reaction evidence="14">
        <text>2-formamido-N(1)-(5-O-phospho-beta-D-ribosyl)acetamidine + ATP = 5-amino-1-(5-phospho-beta-D-ribosyl)imidazole + ADP + phosphate + H(+)</text>
        <dbReference type="Rhea" id="RHEA:23032"/>
        <dbReference type="ChEBI" id="CHEBI:15378"/>
        <dbReference type="ChEBI" id="CHEBI:30616"/>
        <dbReference type="ChEBI" id="CHEBI:43474"/>
        <dbReference type="ChEBI" id="CHEBI:137981"/>
        <dbReference type="ChEBI" id="CHEBI:147287"/>
        <dbReference type="ChEBI" id="CHEBI:456216"/>
        <dbReference type="EC" id="6.3.3.1"/>
    </reaction>
</comment>
<comment type="subcellular location">
    <subcellularLocation>
        <location evidence="1">Cytoplasm</location>
    </subcellularLocation>
</comment>
<evidence type="ECO:0000259" key="16">
    <source>
        <dbReference type="Pfam" id="PF02769"/>
    </source>
</evidence>
<evidence type="ECO:0000313" key="17">
    <source>
        <dbReference type="EMBL" id="VAX36427.1"/>
    </source>
</evidence>
<keyword evidence="7 17" id="KW-0436">Ligase</keyword>
<evidence type="ECO:0000256" key="10">
    <source>
        <dbReference type="ARBA" id="ARBA00022840"/>
    </source>
</evidence>
<dbReference type="HAMAP" id="MF_00741">
    <property type="entry name" value="AIRS"/>
    <property type="match status" value="1"/>
</dbReference>
<sequence>MTYAEAGIDLVRYDGFMGTLGSMLKRTHGPRVIPNPGGFGGLFRLDYNEKLFARNYRDPVLVACADGVGTKIKVAQDLGILHTIGIDLVAMNVNDLIVEGAEPLFFLDCLSVPHVEERQCAAIMHGVVEGCRIAGCALLGGETAEMGDLFKPGDFDLTGFAIGVVDLHKAMSRRHPEPGDVVLGLASSGIHSNGFTLARKIIKHAKLTLDTRYDELAECGDESGEIPTLGEELLRPTRLYAESIVRLGRAYRVKKVVTAMAHITGGGIVGNLDRVLGNEVDAVIKTKAWPVPGIFRLLQERGRVEEAEMRRVFNMGIGYCVVVRPAFAEAAKRRLEQSGE</sequence>
<evidence type="ECO:0000256" key="9">
    <source>
        <dbReference type="ARBA" id="ARBA00022755"/>
    </source>
</evidence>
<dbReference type="Pfam" id="PF02769">
    <property type="entry name" value="AIRS_C"/>
    <property type="match status" value="1"/>
</dbReference>
<dbReference type="GO" id="GO:0006189">
    <property type="term" value="P:'de novo' IMP biosynthetic process"/>
    <property type="evidence" value="ECO:0007669"/>
    <property type="project" value="UniProtKB-UniPathway"/>
</dbReference>
<evidence type="ECO:0000256" key="7">
    <source>
        <dbReference type="ARBA" id="ARBA00022598"/>
    </source>
</evidence>
<reference evidence="17" key="1">
    <citation type="submission" date="2018-06" db="EMBL/GenBank/DDBJ databases">
        <authorList>
            <person name="Zhirakovskaya E."/>
        </authorList>
    </citation>
    <scope>NUCLEOTIDE SEQUENCE</scope>
</reference>
<keyword evidence="8" id="KW-0547">Nucleotide-binding</keyword>
<evidence type="ECO:0000256" key="4">
    <source>
        <dbReference type="ARBA" id="ARBA00013047"/>
    </source>
</evidence>
<dbReference type="SUPFAM" id="SSF55326">
    <property type="entry name" value="PurM N-terminal domain-like"/>
    <property type="match status" value="1"/>
</dbReference>
<dbReference type="GO" id="GO:0046084">
    <property type="term" value="P:adenine biosynthetic process"/>
    <property type="evidence" value="ECO:0007669"/>
    <property type="project" value="TreeGrafter"/>
</dbReference>
<dbReference type="PANTHER" id="PTHR10520">
    <property type="entry name" value="TRIFUNCTIONAL PURINE BIOSYNTHETIC PROTEIN ADENOSINE-3-RELATED"/>
    <property type="match status" value="1"/>
</dbReference>
<dbReference type="EC" id="6.3.3.1" evidence="4"/>
<dbReference type="AlphaFoldDB" id="A0A3B1E2Y8"/>
<dbReference type="PANTHER" id="PTHR10520:SF12">
    <property type="entry name" value="TRIFUNCTIONAL PURINE BIOSYNTHETIC PROTEIN ADENOSINE-3"/>
    <property type="match status" value="1"/>
</dbReference>
<dbReference type="InterPro" id="IPR036676">
    <property type="entry name" value="PurM-like_C_sf"/>
</dbReference>
<organism evidence="17">
    <name type="scientific">hydrothermal vent metagenome</name>
    <dbReference type="NCBI Taxonomy" id="652676"/>
    <lineage>
        <taxon>unclassified sequences</taxon>
        <taxon>metagenomes</taxon>
        <taxon>ecological metagenomes</taxon>
    </lineage>
</organism>
<protein>
    <recommendedName>
        <fullName evidence="5">Phosphoribosylformylglycinamidine cyclo-ligase</fullName>
        <ecNumber evidence="4">6.3.3.1</ecNumber>
    </recommendedName>
    <alternativeName>
        <fullName evidence="12">AIR synthase</fullName>
    </alternativeName>
    <alternativeName>
        <fullName evidence="13">AIRS</fullName>
    </alternativeName>
    <alternativeName>
        <fullName evidence="11">Phosphoribosyl-aminoimidazole synthetase</fullName>
    </alternativeName>
</protein>
<evidence type="ECO:0000256" key="8">
    <source>
        <dbReference type="ARBA" id="ARBA00022741"/>
    </source>
</evidence>